<keyword evidence="2" id="KW-1185">Reference proteome</keyword>
<dbReference type="Gene3D" id="1.10.510.10">
    <property type="entry name" value="Transferase(Phosphotransferase) domain 1"/>
    <property type="match status" value="1"/>
</dbReference>
<sequence>VNLIIDQESRRNIVDPAIVNTCVEESLRIVVEITAKCLSREPASRPSIEDVLWNLKYAAQVQDMTASDLQDDENT</sequence>
<gene>
    <name evidence="1" type="ORF">KI387_042825</name>
</gene>
<protein>
    <submittedName>
        <fullName evidence="1">Uncharacterized protein</fullName>
    </submittedName>
</protein>
<accession>A0AA38C0E5</accession>
<evidence type="ECO:0000313" key="1">
    <source>
        <dbReference type="EMBL" id="KAH9291981.1"/>
    </source>
</evidence>
<feature type="non-terminal residue" evidence="1">
    <location>
        <position position="1"/>
    </location>
</feature>
<dbReference type="OMA" id="PAIVNTC"/>
<reference evidence="1 2" key="1">
    <citation type="journal article" date="2021" name="Nat. Plants">
        <title>The Taxus genome provides insights into paclitaxel biosynthesis.</title>
        <authorList>
            <person name="Xiong X."/>
            <person name="Gou J."/>
            <person name="Liao Q."/>
            <person name="Li Y."/>
            <person name="Zhou Q."/>
            <person name="Bi G."/>
            <person name="Li C."/>
            <person name="Du R."/>
            <person name="Wang X."/>
            <person name="Sun T."/>
            <person name="Guo L."/>
            <person name="Liang H."/>
            <person name="Lu P."/>
            <person name="Wu Y."/>
            <person name="Zhang Z."/>
            <person name="Ro D.K."/>
            <person name="Shang Y."/>
            <person name="Huang S."/>
            <person name="Yan J."/>
        </authorList>
    </citation>
    <scope>NUCLEOTIDE SEQUENCE [LARGE SCALE GENOMIC DNA]</scope>
    <source>
        <strain evidence="1">Ta-2019</strain>
    </source>
</reference>
<dbReference type="AlphaFoldDB" id="A0AA38C0E5"/>
<proteinExistence type="predicted"/>
<comment type="caution">
    <text evidence="1">The sequence shown here is derived from an EMBL/GenBank/DDBJ whole genome shotgun (WGS) entry which is preliminary data.</text>
</comment>
<organism evidence="1 2">
    <name type="scientific">Taxus chinensis</name>
    <name type="common">Chinese yew</name>
    <name type="synonym">Taxus wallichiana var. chinensis</name>
    <dbReference type="NCBI Taxonomy" id="29808"/>
    <lineage>
        <taxon>Eukaryota</taxon>
        <taxon>Viridiplantae</taxon>
        <taxon>Streptophyta</taxon>
        <taxon>Embryophyta</taxon>
        <taxon>Tracheophyta</taxon>
        <taxon>Spermatophyta</taxon>
        <taxon>Pinopsida</taxon>
        <taxon>Pinidae</taxon>
        <taxon>Conifers II</taxon>
        <taxon>Cupressales</taxon>
        <taxon>Taxaceae</taxon>
        <taxon>Taxus</taxon>
    </lineage>
</organism>
<dbReference type="Proteomes" id="UP000824469">
    <property type="component" value="Unassembled WGS sequence"/>
</dbReference>
<name>A0AA38C0E5_TAXCH</name>
<evidence type="ECO:0000313" key="2">
    <source>
        <dbReference type="Proteomes" id="UP000824469"/>
    </source>
</evidence>
<dbReference type="EMBL" id="JAHRHJ020003310">
    <property type="protein sequence ID" value="KAH9291981.1"/>
    <property type="molecule type" value="Genomic_DNA"/>
</dbReference>